<feature type="region of interest" description="Disordered" evidence="1">
    <location>
        <begin position="1"/>
        <end position="26"/>
    </location>
</feature>
<evidence type="ECO:0000256" key="1">
    <source>
        <dbReference type="SAM" id="MobiDB-lite"/>
    </source>
</evidence>
<accession>A0A2J8U0T4</accession>
<dbReference type="EMBL" id="NDHI03003478">
    <property type="protein sequence ID" value="PNJ38863.1"/>
    <property type="molecule type" value="Genomic_DNA"/>
</dbReference>
<proteinExistence type="predicted"/>
<organism evidence="2">
    <name type="scientific">Pongo abelii</name>
    <name type="common">Sumatran orangutan</name>
    <name type="synonym">Pongo pygmaeus abelii</name>
    <dbReference type="NCBI Taxonomy" id="9601"/>
    <lineage>
        <taxon>Eukaryota</taxon>
        <taxon>Metazoa</taxon>
        <taxon>Chordata</taxon>
        <taxon>Craniata</taxon>
        <taxon>Vertebrata</taxon>
        <taxon>Euteleostomi</taxon>
        <taxon>Mammalia</taxon>
        <taxon>Eutheria</taxon>
        <taxon>Euarchontoglires</taxon>
        <taxon>Primates</taxon>
        <taxon>Haplorrhini</taxon>
        <taxon>Catarrhini</taxon>
        <taxon>Hominidae</taxon>
        <taxon>Pongo</taxon>
    </lineage>
</organism>
<gene>
    <name evidence="2" type="ORF">CR201_G0031579</name>
</gene>
<reference evidence="2" key="1">
    <citation type="submission" date="2017-12" db="EMBL/GenBank/DDBJ databases">
        <title>High-resolution comparative analysis of great ape genomes.</title>
        <authorList>
            <person name="Pollen A."/>
            <person name="Hastie A."/>
            <person name="Hormozdiari F."/>
            <person name="Dougherty M."/>
            <person name="Liu R."/>
            <person name="Chaisson M."/>
            <person name="Hoppe E."/>
            <person name="Hill C."/>
            <person name="Pang A."/>
            <person name="Hillier L."/>
            <person name="Baker C."/>
            <person name="Armstrong J."/>
            <person name="Shendure J."/>
            <person name="Paten B."/>
            <person name="Wilson R."/>
            <person name="Chao H."/>
            <person name="Schneider V."/>
            <person name="Ventura M."/>
            <person name="Kronenberg Z."/>
            <person name="Murali S."/>
            <person name="Gordon D."/>
            <person name="Cantsilieris S."/>
            <person name="Munson K."/>
            <person name="Nelson B."/>
            <person name="Raja A."/>
            <person name="Underwood J."/>
            <person name="Diekhans M."/>
            <person name="Fiddes I."/>
            <person name="Haussler D."/>
            <person name="Eichler E."/>
        </authorList>
    </citation>
    <scope>NUCLEOTIDE SEQUENCE [LARGE SCALE GENOMIC DNA]</scope>
    <source>
        <strain evidence="2">Susie</strain>
    </source>
</reference>
<feature type="non-terminal residue" evidence="2">
    <location>
        <position position="1"/>
    </location>
</feature>
<comment type="caution">
    <text evidence="2">The sequence shown here is derived from an EMBL/GenBank/DDBJ whole genome shotgun (WGS) entry which is preliminary data.</text>
</comment>
<protein>
    <submittedName>
        <fullName evidence="2">PPP6R3 isoform 25</fullName>
    </submittedName>
</protein>
<name>A0A2J8U0T4_PONAB</name>
<sequence length="50" mass="5037">EESPETAEAKCAAPRPPSSSPEQSASDACLLLLRTGQPSTPGDTSVNGPV</sequence>
<dbReference type="AlphaFoldDB" id="A0A2J8U0T4"/>
<evidence type="ECO:0000313" key="2">
    <source>
        <dbReference type="EMBL" id="PNJ38863.1"/>
    </source>
</evidence>